<sequence>MDEQEHDIVVHFKNSIFTINGVDPDRYCCIDMIIDVLEVTNVFMGDSLLNVMIAITVYRPYVGSPVGLPPPPDEGIGEEPNSDEIDDNEPNGENDVRDANMHEVDDVNGDEHIGVGGENDDNIYGFNSEDEDCIVDGDDVPNVRYAYNDDTINTQLDENSDDGFSGYQSMDECYVSSIDSEELKAEVNETHRRGRKRKLNVSDTSKFRMEFNVPEDGNTD</sequence>
<dbReference type="EMBL" id="CAUOFW020009602">
    <property type="protein sequence ID" value="CAK9186479.1"/>
    <property type="molecule type" value="Genomic_DNA"/>
</dbReference>
<dbReference type="Proteomes" id="UP001642360">
    <property type="component" value="Unassembled WGS sequence"/>
</dbReference>
<keyword evidence="3" id="KW-1185">Reference proteome</keyword>
<organism evidence="2 3">
    <name type="scientific">Ilex paraguariensis</name>
    <name type="common">yerba mate</name>
    <dbReference type="NCBI Taxonomy" id="185542"/>
    <lineage>
        <taxon>Eukaryota</taxon>
        <taxon>Viridiplantae</taxon>
        <taxon>Streptophyta</taxon>
        <taxon>Embryophyta</taxon>
        <taxon>Tracheophyta</taxon>
        <taxon>Spermatophyta</taxon>
        <taxon>Magnoliopsida</taxon>
        <taxon>eudicotyledons</taxon>
        <taxon>Gunneridae</taxon>
        <taxon>Pentapetalae</taxon>
        <taxon>asterids</taxon>
        <taxon>campanulids</taxon>
        <taxon>Aquifoliales</taxon>
        <taxon>Aquifoliaceae</taxon>
        <taxon>Ilex</taxon>
    </lineage>
</organism>
<accession>A0ABC8UZN5</accession>
<evidence type="ECO:0000313" key="3">
    <source>
        <dbReference type="Proteomes" id="UP001642360"/>
    </source>
</evidence>
<evidence type="ECO:0000256" key="1">
    <source>
        <dbReference type="SAM" id="MobiDB-lite"/>
    </source>
</evidence>
<protein>
    <submittedName>
        <fullName evidence="2">Uncharacterized protein</fullName>
    </submittedName>
</protein>
<feature type="compositionally biased region" description="Acidic residues" evidence="1">
    <location>
        <begin position="75"/>
        <end position="92"/>
    </location>
</feature>
<reference evidence="2 3" key="1">
    <citation type="submission" date="2024-02" db="EMBL/GenBank/DDBJ databases">
        <authorList>
            <person name="Vignale AGUSTIN F."/>
            <person name="Sosa J E."/>
            <person name="Modenutti C."/>
        </authorList>
    </citation>
    <scope>NUCLEOTIDE SEQUENCE [LARGE SCALE GENOMIC DNA]</scope>
</reference>
<name>A0ABC8UZN5_9AQUA</name>
<comment type="caution">
    <text evidence="2">The sequence shown here is derived from an EMBL/GenBank/DDBJ whole genome shotgun (WGS) entry which is preliminary data.</text>
</comment>
<proteinExistence type="predicted"/>
<dbReference type="AlphaFoldDB" id="A0ABC8UZN5"/>
<gene>
    <name evidence="2" type="ORF">ILEXP_LOCUS56972</name>
</gene>
<evidence type="ECO:0000313" key="2">
    <source>
        <dbReference type="EMBL" id="CAK9186479.1"/>
    </source>
</evidence>
<feature type="region of interest" description="Disordered" evidence="1">
    <location>
        <begin position="64"/>
        <end position="97"/>
    </location>
</feature>